<feature type="coiled-coil region" evidence="1">
    <location>
        <begin position="318"/>
        <end position="366"/>
    </location>
</feature>
<organism evidence="3 4">
    <name type="scientific">Franzmannia pantelleriensis</name>
    <dbReference type="NCBI Taxonomy" id="48727"/>
    <lineage>
        <taxon>Bacteria</taxon>
        <taxon>Pseudomonadati</taxon>
        <taxon>Pseudomonadota</taxon>
        <taxon>Gammaproteobacteria</taxon>
        <taxon>Oceanospirillales</taxon>
        <taxon>Halomonadaceae</taxon>
        <taxon>Franzmannia</taxon>
    </lineage>
</organism>
<dbReference type="EMBL" id="FNGH01000019">
    <property type="protein sequence ID" value="SDM75845.1"/>
    <property type="molecule type" value="Genomic_DNA"/>
</dbReference>
<dbReference type="Proteomes" id="UP000199107">
    <property type="component" value="Unassembled WGS sequence"/>
</dbReference>
<accession>A0A1G9VVD1</accession>
<sequence>MKINALQISIKTEKDDYGFSCNFKSGLNIIRGNNSSGKSTLYNAMIYALGMEEILGGRGSKVLPYALKSYIPEGKTNSPIISSFVALELENKNSKTITLKRSITSDKSDKLIEIIEGKYLTEKYDNYRVQPTYIHDGGSATNSDVGFFRVMEEFIGYELPIIPSTSGSEVKLYLQTLFSAFLVEQKRGWTDYIANIPYFRIKDAKNKVVEYLLGLDVFENDRNRNLINIEAVDINRKWDHKRTKARLIEDNKGVSIKGIPPKPVTDFDEKLVSIHKIQGEEEIPLSAYISLVDKKILEIEKKQANKFNDAPKDLVDKMQNASNEVARLNTLLETIISETNVNKSLIKEYKEAVIDVESDLEKNKAARKIKKLGADYLLSSANDSCPTCHQVVDDSLLLADTHIQPMSIGENIDYLTKQEKMLKNYISGIERLIEKQNRQYRQVEENLVRKKEELIGIKKDMSSVSDISVSDLRNQIRLEDEIKDLMHADANVDEVKSQLKLITEQLVENKRKRSKLPKDYLSGSDNKKISLWESTFKRLAKDFGYRSAETKDIEIDRDTYLPILSGLTLREINKEPTKIGTDIKGDSSASDFVRLIWSYLISIYEVSKMKEGNHVGLIAFDEPGQHSMRDTSVNAMFKQLNNLDGLQSIVAASFDENDEVFKAETKGVDFHLIEVGEKLLKKL</sequence>
<evidence type="ECO:0000259" key="2">
    <source>
        <dbReference type="Pfam" id="PF13476"/>
    </source>
</evidence>
<dbReference type="Gene3D" id="3.40.50.300">
    <property type="entry name" value="P-loop containing nucleotide triphosphate hydrolases"/>
    <property type="match status" value="1"/>
</dbReference>
<feature type="coiled-coil region" evidence="1">
    <location>
        <begin position="426"/>
        <end position="460"/>
    </location>
</feature>
<dbReference type="RefSeq" id="WP_176817281.1">
    <property type="nucleotide sequence ID" value="NZ_FNGH01000019.1"/>
</dbReference>
<dbReference type="Pfam" id="PF13476">
    <property type="entry name" value="AAA_23"/>
    <property type="match status" value="1"/>
</dbReference>
<proteinExistence type="predicted"/>
<dbReference type="InterPro" id="IPR038729">
    <property type="entry name" value="Rad50/SbcC_AAA"/>
</dbReference>
<evidence type="ECO:0000313" key="4">
    <source>
        <dbReference type="Proteomes" id="UP000199107"/>
    </source>
</evidence>
<keyword evidence="1" id="KW-0175">Coiled coil</keyword>
<evidence type="ECO:0000256" key="1">
    <source>
        <dbReference type="SAM" id="Coils"/>
    </source>
</evidence>
<keyword evidence="4" id="KW-1185">Reference proteome</keyword>
<evidence type="ECO:0000313" key="3">
    <source>
        <dbReference type="EMBL" id="SDM75845.1"/>
    </source>
</evidence>
<protein>
    <submittedName>
        <fullName evidence="3">AAA domain-containing protein</fullName>
    </submittedName>
</protein>
<dbReference type="AlphaFoldDB" id="A0A1G9VVD1"/>
<gene>
    <name evidence="3" type="ORF">SAMN05192555_1192</name>
</gene>
<dbReference type="GO" id="GO:0016887">
    <property type="term" value="F:ATP hydrolysis activity"/>
    <property type="evidence" value="ECO:0007669"/>
    <property type="project" value="InterPro"/>
</dbReference>
<reference evidence="4" key="1">
    <citation type="submission" date="2016-10" db="EMBL/GenBank/DDBJ databases">
        <authorList>
            <person name="Varghese N."/>
            <person name="Submissions S."/>
        </authorList>
    </citation>
    <scope>NUCLEOTIDE SEQUENCE [LARGE SCALE GENOMIC DNA]</scope>
    <source>
        <strain evidence="4">AAP</strain>
    </source>
</reference>
<name>A0A1G9VVD1_9GAMM</name>
<dbReference type="SUPFAM" id="SSF52540">
    <property type="entry name" value="P-loop containing nucleoside triphosphate hydrolases"/>
    <property type="match status" value="1"/>
</dbReference>
<feature type="domain" description="Rad50/SbcC-type AAA" evidence="2">
    <location>
        <begin position="20"/>
        <end position="115"/>
    </location>
</feature>
<dbReference type="STRING" id="48727.SAMN05192555_1192"/>
<dbReference type="InterPro" id="IPR027417">
    <property type="entry name" value="P-loop_NTPase"/>
</dbReference>
<dbReference type="GO" id="GO:0006302">
    <property type="term" value="P:double-strand break repair"/>
    <property type="evidence" value="ECO:0007669"/>
    <property type="project" value="InterPro"/>
</dbReference>